<reference evidence="3" key="1">
    <citation type="submission" date="2019-08" db="EMBL/GenBank/DDBJ databases">
        <title>Carotenoids and Carotenoid Binding Proteins in the Halophilic Cyanobacterium Euhalothece sp. ZM00.</title>
        <authorList>
            <person name="Cho S.M."/>
            <person name="Song J.Y."/>
            <person name="Park Y.-I."/>
        </authorList>
    </citation>
    <scope>NUCLEOTIDE SEQUENCE [LARGE SCALE GENOMIC DNA]</scope>
    <source>
        <strain evidence="3">Z-M001</strain>
    </source>
</reference>
<feature type="domain" description="M23ase beta-sheet core" evidence="2">
    <location>
        <begin position="90"/>
        <end position="142"/>
    </location>
</feature>
<dbReference type="Pfam" id="PF01551">
    <property type="entry name" value="Peptidase_M23"/>
    <property type="match status" value="2"/>
</dbReference>
<dbReference type="InterPro" id="IPR016047">
    <property type="entry name" value="M23ase_b-sheet_dom"/>
</dbReference>
<dbReference type="PANTHER" id="PTHR21666">
    <property type="entry name" value="PEPTIDASE-RELATED"/>
    <property type="match status" value="1"/>
</dbReference>
<dbReference type="InterPro" id="IPR050570">
    <property type="entry name" value="Cell_wall_metabolism_enzyme"/>
</dbReference>
<dbReference type="PANTHER" id="PTHR21666:SF293">
    <property type="entry name" value="SLL1488 PROTEIN"/>
    <property type="match status" value="1"/>
</dbReference>
<dbReference type="InterPro" id="IPR011055">
    <property type="entry name" value="Dup_hybrid_motif"/>
</dbReference>
<keyword evidence="4" id="KW-1185">Reference proteome</keyword>
<dbReference type="EMBL" id="CP042326">
    <property type="protein sequence ID" value="QDZ40661.1"/>
    <property type="molecule type" value="Genomic_DNA"/>
</dbReference>
<evidence type="ECO:0000313" key="3">
    <source>
        <dbReference type="EMBL" id="QDZ40661.1"/>
    </source>
</evidence>
<dbReference type="GO" id="GO:0004222">
    <property type="term" value="F:metalloendopeptidase activity"/>
    <property type="evidence" value="ECO:0007669"/>
    <property type="project" value="TreeGrafter"/>
</dbReference>
<name>A0A5B8NQ52_9CHRO</name>
<keyword evidence="1" id="KW-0472">Membrane</keyword>
<accession>A0A5B8NQ52</accession>
<keyword evidence="1" id="KW-0812">Transmembrane</keyword>
<dbReference type="RefSeq" id="WP_146296507.1">
    <property type="nucleotide sequence ID" value="NZ_CP042326.1"/>
</dbReference>
<protein>
    <submittedName>
        <fullName evidence="3">M23 family metallopeptidase</fullName>
    </submittedName>
</protein>
<proteinExistence type="predicted"/>
<keyword evidence="1" id="KW-1133">Transmembrane helix</keyword>
<dbReference type="SUPFAM" id="SSF51261">
    <property type="entry name" value="Duplicated hybrid motif"/>
    <property type="match status" value="1"/>
</dbReference>
<dbReference type="Proteomes" id="UP000318453">
    <property type="component" value="Chromosome"/>
</dbReference>
<dbReference type="KEGG" id="enn:FRE64_12260"/>
<feature type="transmembrane region" description="Helical" evidence="1">
    <location>
        <begin position="20"/>
        <end position="39"/>
    </location>
</feature>
<dbReference type="CDD" id="cd12797">
    <property type="entry name" value="M23_peptidase"/>
    <property type="match status" value="1"/>
</dbReference>
<evidence type="ECO:0000259" key="2">
    <source>
        <dbReference type="Pfam" id="PF01551"/>
    </source>
</evidence>
<evidence type="ECO:0000256" key="1">
    <source>
        <dbReference type="SAM" id="Phobius"/>
    </source>
</evidence>
<organism evidence="3 4">
    <name type="scientific">Euhalothece natronophila Z-M001</name>
    <dbReference type="NCBI Taxonomy" id="522448"/>
    <lineage>
        <taxon>Bacteria</taxon>
        <taxon>Bacillati</taxon>
        <taxon>Cyanobacteriota</taxon>
        <taxon>Cyanophyceae</taxon>
        <taxon>Oscillatoriophycideae</taxon>
        <taxon>Chroococcales</taxon>
        <taxon>Halothecacae</taxon>
        <taxon>Halothece cluster</taxon>
        <taxon>Euhalothece</taxon>
    </lineage>
</organism>
<feature type="domain" description="M23ase beta-sheet core" evidence="2">
    <location>
        <begin position="160"/>
        <end position="201"/>
    </location>
</feature>
<dbReference type="OrthoDB" id="507840at2"/>
<dbReference type="AlphaFoldDB" id="A0A5B8NQ52"/>
<gene>
    <name evidence="3" type="ORF">FRE64_12260</name>
</gene>
<dbReference type="Gene3D" id="2.70.70.10">
    <property type="entry name" value="Glucose Permease (Domain IIA)"/>
    <property type="match status" value="1"/>
</dbReference>
<evidence type="ECO:0000313" key="4">
    <source>
        <dbReference type="Proteomes" id="UP000318453"/>
    </source>
</evidence>
<sequence>MVRAYKKPQQGTSWQQRIALQILFVTLASISGITVFSAWKQASVQAQNNNVARTAQEGRQWSEASFPVENFQRYTSPYGYRKSPTTGRVQFHRGLDFAAPLGSYIRNWWGGKVVGLSDHTACGTMVVIQSGEWQHIYCHLKGTVQRTSDGLVMVDRGGGIRLRKGQRVETGRRIGRVGMTGRTTGPHLHWELKYEGEHLDPALVLREMYNQQQAATQ</sequence>